<name>A0A7T7ZWS8_9FLAO</name>
<dbReference type="SUPFAM" id="SSF51306">
    <property type="entry name" value="LexA/Signal peptidase"/>
    <property type="match status" value="1"/>
</dbReference>
<dbReference type="InterPro" id="IPR050077">
    <property type="entry name" value="LexA_repressor"/>
</dbReference>
<evidence type="ECO:0000259" key="1">
    <source>
        <dbReference type="Pfam" id="PF00717"/>
    </source>
</evidence>
<feature type="domain" description="Peptidase S24/S26A/S26B/S26C" evidence="1">
    <location>
        <begin position="39"/>
        <end position="152"/>
    </location>
</feature>
<dbReference type="AlphaFoldDB" id="A0A7T7ZWS8"/>
<proteinExistence type="predicted"/>
<dbReference type="KEGG" id="egm:AYC65_03060"/>
<accession>A0A7T7ZWS8</accession>
<dbReference type="InterPro" id="IPR015927">
    <property type="entry name" value="Peptidase_S24_S26A/B/C"/>
</dbReference>
<dbReference type="Gene3D" id="2.10.109.10">
    <property type="entry name" value="Umud Fragment, subunit A"/>
    <property type="match status" value="1"/>
</dbReference>
<organism evidence="2 3">
    <name type="scientific">Elizabethkingia bruuniana</name>
    <dbReference type="NCBI Taxonomy" id="1756149"/>
    <lineage>
        <taxon>Bacteria</taxon>
        <taxon>Pseudomonadati</taxon>
        <taxon>Bacteroidota</taxon>
        <taxon>Flavobacteriia</taxon>
        <taxon>Flavobacteriales</taxon>
        <taxon>Weeksellaceae</taxon>
        <taxon>Elizabethkingia</taxon>
    </lineage>
</organism>
<dbReference type="InterPro" id="IPR039418">
    <property type="entry name" value="LexA-like"/>
</dbReference>
<sequence>MGGTDRSRIMKIVPLHNKIEFEDIELINIKDDAIKKYAPLFPSVQNGFPSPAEDFEGEKLSLDERYLSKPESTYFAKAKGRSNHPTIMEGDILIIRADKEAKHGDFAVVSFNNSKFTTKRLDLNNNQLVPDNKDFPEIKVSDDDVVIIMGRVESIIRDDISNKTI</sequence>
<dbReference type="PANTHER" id="PTHR33516">
    <property type="entry name" value="LEXA REPRESSOR"/>
    <property type="match status" value="1"/>
</dbReference>
<dbReference type="InterPro" id="IPR036286">
    <property type="entry name" value="LexA/Signal_pep-like_sf"/>
</dbReference>
<dbReference type="OrthoDB" id="9787787at2"/>
<evidence type="ECO:0000313" key="3">
    <source>
        <dbReference type="Proteomes" id="UP000595426"/>
    </source>
</evidence>
<dbReference type="GeneID" id="93131863"/>
<dbReference type="RefSeq" id="WP_052114686.1">
    <property type="nucleotide sequence ID" value="NZ_CBCSDR010000003.1"/>
</dbReference>
<dbReference type="Proteomes" id="UP000595426">
    <property type="component" value="Chromosome"/>
</dbReference>
<dbReference type="PANTHER" id="PTHR33516:SF2">
    <property type="entry name" value="LEXA REPRESSOR-RELATED"/>
    <property type="match status" value="1"/>
</dbReference>
<protein>
    <submittedName>
        <fullName evidence="2">DNA repair protein</fullName>
    </submittedName>
</protein>
<evidence type="ECO:0000313" key="2">
    <source>
        <dbReference type="EMBL" id="QQN57552.1"/>
    </source>
</evidence>
<dbReference type="CDD" id="cd06529">
    <property type="entry name" value="S24_LexA-like"/>
    <property type="match status" value="1"/>
</dbReference>
<reference evidence="2 3" key="1">
    <citation type="submission" date="2020-12" db="EMBL/GenBank/DDBJ databases">
        <title>FDA dAtabase for Regulatory Grade micrObial Sequences (FDA-ARGOS): Supporting development and validation of Infectious Disease Dx tests.</title>
        <authorList>
            <person name="Kerrigan L."/>
            <person name="Long C."/>
            <person name="Tallon L."/>
            <person name="Sadzewicz L."/>
            <person name="Zhao X."/>
            <person name="Boylan J."/>
            <person name="Ott S."/>
            <person name="Bowen H."/>
            <person name="Vavikolanu K."/>
            <person name="Mehta A."/>
            <person name="Aluvathingal J."/>
            <person name="Nadendla S."/>
            <person name="Yan Y."/>
            <person name="Sichtig H."/>
        </authorList>
    </citation>
    <scope>NUCLEOTIDE SEQUENCE [LARGE SCALE GENOMIC DNA]</scope>
    <source>
        <strain evidence="2 3">FDAARGOS_1031</strain>
    </source>
</reference>
<keyword evidence="3" id="KW-1185">Reference proteome</keyword>
<dbReference type="EMBL" id="CP067018">
    <property type="protein sequence ID" value="QQN57552.1"/>
    <property type="molecule type" value="Genomic_DNA"/>
</dbReference>
<dbReference type="Pfam" id="PF00717">
    <property type="entry name" value="Peptidase_S24"/>
    <property type="match status" value="1"/>
</dbReference>
<gene>
    <name evidence="2" type="ORF">I6H88_13990</name>
</gene>